<evidence type="ECO:0000259" key="7">
    <source>
        <dbReference type="PROSITE" id="PS50240"/>
    </source>
</evidence>
<keyword evidence="2" id="KW-0964">Secreted</keyword>
<dbReference type="CDD" id="cd00190">
    <property type="entry name" value="Tryp_SPc"/>
    <property type="match status" value="1"/>
</dbReference>
<dbReference type="FunFam" id="2.40.10.10:FF:000010">
    <property type="entry name" value="Kallikrein related peptidase 11"/>
    <property type="match status" value="1"/>
</dbReference>
<accession>A0AAD9P5M8</accession>
<dbReference type="Proteomes" id="UP001209878">
    <property type="component" value="Unassembled WGS sequence"/>
</dbReference>
<keyword evidence="9" id="KW-1185">Reference proteome</keyword>
<comment type="caution">
    <text evidence="8">The sequence shown here is derived from an EMBL/GenBank/DDBJ whole genome shotgun (WGS) entry which is preliminary data.</text>
</comment>
<evidence type="ECO:0000256" key="4">
    <source>
        <dbReference type="ARBA" id="ARBA00022801"/>
    </source>
</evidence>
<comment type="subcellular location">
    <subcellularLocation>
        <location evidence="1">Secreted</location>
    </subcellularLocation>
</comment>
<gene>
    <name evidence="8" type="ORF">NP493_127g04028</name>
</gene>
<dbReference type="Gene3D" id="2.40.10.10">
    <property type="entry name" value="Trypsin-like serine proteases"/>
    <property type="match status" value="1"/>
</dbReference>
<feature type="domain" description="Peptidase S1" evidence="7">
    <location>
        <begin position="1"/>
        <end position="201"/>
    </location>
</feature>
<keyword evidence="5" id="KW-0720">Serine protease</keyword>
<evidence type="ECO:0000256" key="6">
    <source>
        <dbReference type="ARBA" id="ARBA00023157"/>
    </source>
</evidence>
<dbReference type="SUPFAM" id="SSF50494">
    <property type="entry name" value="Trypsin-like serine proteases"/>
    <property type="match status" value="1"/>
</dbReference>
<dbReference type="SMART" id="SM00020">
    <property type="entry name" value="Tryp_SPc"/>
    <property type="match status" value="1"/>
</dbReference>
<keyword evidence="4" id="KW-0378">Hydrolase</keyword>
<dbReference type="AlphaFoldDB" id="A0AAD9P5M8"/>
<organism evidence="8 9">
    <name type="scientific">Ridgeia piscesae</name>
    <name type="common">Tubeworm</name>
    <dbReference type="NCBI Taxonomy" id="27915"/>
    <lineage>
        <taxon>Eukaryota</taxon>
        <taxon>Metazoa</taxon>
        <taxon>Spiralia</taxon>
        <taxon>Lophotrochozoa</taxon>
        <taxon>Annelida</taxon>
        <taxon>Polychaeta</taxon>
        <taxon>Sedentaria</taxon>
        <taxon>Canalipalpata</taxon>
        <taxon>Sabellida</taxon>
        <taxon>Siboglinidae</taxon>
        <taxon>Ridgeia</taxon>
    </lineage>
</organism>
<evidence type="ECO:0000256" key="1">
    <source>
        <dbReference type="ARBA" id="ARBA00004613"/>
    </source>
</evidence>
<dbReference type="GO" id="GO:0005615">
    <property type="term" value="C:extracellular space"/>
    <property type="evidence" value="ECO:0007669"/>
    <property type="project" value="TreeGrafter"/>
</dbReference>
<dbReference type="InterPro" id="IPR050127">
    <property type="entry name" value="Serine_Proteases_S1"/>
</dbReference>
<dbReference type="PROSITE" id="PS50240">
    <property type="entry name" value="TRYPSIN_DOM"/>
    <property type="match status" value="1"/>
</dbReference>
<dbReference type="InterPro" id="IPR009003">
    <property type="entry name" value="Peptidase_S1_PA"/>
</dbReference>
<dbReference type="Pfam" id="PF00089">
    <property type="entry name" value="Trypsin"/>
    <property type="match status" value="1"/>
</dbReference>
<reference evidence="8" key="1">
    <citation type="journal article" date="2023" name="Mol. Biol. Evol.">
        <title>Third-Generation Sequencing Reveals the Adaptive Role of the Epigenome in Three Deep-Sea Polychaetes.</title>
        <authorList>
            <person name="Perez M."/>
            <person name="Aroh O."/>
            <person name="Sun Y."/>
            <person name="Lan Y."/>
            <person name="Juniper S.K."/>
            <person name="Young C.R."/>
            <person name="Angers B."/>
            <person name="Qian P.Y."/>
        </authorList>
    </citation>
    <scope>NUCLEOTIDE SEQUENCE</scope>
    <source>
        <strain evidence="8">R07B-5</strain>
    </source>
</reference>
<keyword evidence="6" id="KW-1015">Disulfide bond</keyword>
<dbReference type="PANTHER" id="PTHR24264">
    <property type="entry name" value="TRYPSIN-RELATED"/>
    <property type="match status" value="1"/>
</dbReference>
<dbReference type="InterPro" id="IPR043504">
    <property type="entry name" value="Peptidase_S1_PA_chymotrypsin"/>
</dbReference>
<dbReference type="GO" id="GO:0006508">
    <property type="term" value="P:proteolysis"/>
    <property type="evidence" value="ECO:0007669"/>
    <property type="project" value="UniProtKB-KW"/>
</dbReference>
<name>A0AAD9P5M8_RIDPI</name>
<evidence type="ECO:0000256" key="5">
    <source>
        <dbReference type="ARBA" id="ARBA00022825"/>
    </source>
</evidence>
<dbReference type="PANTHER" id="PTHR24264:SF65">
    <property type="entry name" value="SRCR DOMAIN-CONTAINING PROTEIN"/>
    <property type="match status" value="1"/>
</dbReference>
<evidence type="ECO:0000313" key="9">
    <source>
        <dbReference type="Proteomes" id="UP001209878"/>
    </source>
</evidence>
<dbReference type="InterPro" id="IPR001254">
    <property type="entry name" value="Trypsin_dom"/>
</dbReference>
<keyword evidence="3" id="KW-0645">Protease</keyword>
<evidence type="ECO:0000256" key="3">
    <source>
        <dbReference type="ARBA" id="ARBA00022670"/>
    </source>
</evidence>
<proteinExistence type="predicted"/>
<dbReference type="GO" id="GO:0004252">
    <property type="term" value="F:serine-type endopeptidase activity"/>
    <property type="evidence" value="ECO:0007669"/>
    <property type="project" value="InterPro"/>
</dbReference>
<dbReference type="EMBL" id="JAODUO010000127">
    <property type="protein sequence ID" value="KAK2188611.1"/>
    <property type="molecule type" value="Genomic_DNA"/>
</dbReference>
<protein>
    <recommendedName>
        <fullName evidence="7">Peptidase S1 domain-containing protein</fullName>
    </recommendedName>
</protein>
<evidence type="ECO:0000256" key="2">
    <source>
        <dbReference type="ARBA" id="ARBA00022525"/>
    </source>
</evidence>
<sequence length="203" mass="22482">MMSVIPPHSGSPWGPEDMSIIAGMFNTSKSGAEEPSRQTVKVINWYIHEDYETAIFKNDIAMVYLADDIHFSPQVSPICLPKRAAKANKMCVITGWGKTAVEWPDVLHQVKIPIVDQKVCRQPTWHGNNITDDMLCAGYPEGGKDTCSSDSGGPLMCKYGHNWVLHGVTSWGKGYDCGAPKNPGVYTRISSYVKWMKKIMSSV</sequence>
<evidence type="ECO:0000313" key="8">
    <source>
        <dbReference type="EMBL" id="KAK2188611.1"/>
    </source>
</evidence>